<dbReference type="RefSeq" id="WP_124071449.1">
    <property type="nucleotide sequence ID" value="NZ_CBCRXF010000002.1"/>
</dbReference>
<dbReference type="EMBL" id="UXAV01000044">
    <property type="protein sequence ID" value="VDC32412.1"/>
    <property type="molecule type" value="Genomic_DNA"/>
</dbReference>
<dbReference type="Proteomes" id="UP000270468">
    <property type="component" value="Unassembled WGS sequence"/>
</dbReference>
<keyword evidence="1" id="KW-0812">Transmembrane</keyword>
<dbReference type="AlphaFoldDB" id="A0A3P5XTI4"/>
<reference evidence="2 3" key="1">
    <citation type="submission" date="2018-11" db="EMBL/GenBank/DDBJ databases">
        <authorList>
            <person name="Criscuolo A."/>
        </authorList>
    </citation>
    <scope>NUCLEOTIDE SEQUENCE [LARGE SCALE GENOMIC DNA]</scope>
    <source>
        <strain evidence="2">ATB-66</strain>
    </source>
</reference>
<keyword evidence="3" id="KW-1185">Reference proteome</keyword>
<dbReference type="PANTHER" id="PTHR42867">
    <property type="entry name" value="MEMBRANE PROTEIN-RELATED"/>
    <property type="match status" value="1"/>
</dbReference>
<name>A0A3P5XTI4_9BACL</name>
<evidence type="ECO:0000256" key="1">
    <source>
        <dbReference type="SAM" id="Phobius"/>
    </source>
</evidence>
<keyword evidence="1" id="KW-0472">Membrane</keyword>
<feature type="transmembrane region" description="Helical" evidence="1">
    <location>
        <begin position="150"/>
        <end position="169"/>
    </location>
</feature>
<dbReference type="OrthoDB" id="9784805at2"/>
<protein>
    <recommendedName>
        <fullName evidence="4">DUF1385 domain-containing protein</fullName>
    </recommendedName>
</protein>
<feature type="transmembrane region" description="Helical" evidence="1">
    <location>
        <begin position="207"/>
        <end position="225"/>
    </location>
</feature>
<organism evidence="2 3">
    <name type="scientific">Filibacter tadaridae</name>
    <dbReference type="NCBI Taxonomy" id="2483811"/>
    <lineage>
        <taxon>Bacteria</taxon>
        <taxon>Bacillati</taxon>
        <taxon>Bacillota</taxon>
        <taxon>Bacilli</taxon>
        <taxon>Bacillales</taxon>
        <taxon>Caryophanaceae</taxon>
        <taxon>Filibacter</taxon>
    </lineage>
</organism>
<dbReference type="Pfam" id="PF07136">
    <property type="entry name" value="DUF1385"/>
    <property type="match status" value="1"/>
</dbReference>
<accession>A0A3P5XTI4</accession>
<evidence type="ECO:0008006" key="4">
    <source>
        <dbReference type="Google" id="ProtNLM"/>
    </source>
</evidence>
<evidence type="ECO:0000313" key="3">
    <source>
        <dbReference type="Proteomes" id="UP000270468"/>
    </source>
</evidence>
<sequence length="325" mass="36239">MDKNFKTPTYGGQAIVEGVMFGSTNHTVTAIRRKDDSIEYYYVPKTANNLLSVLKKIPFVRGFVALFESARMGSKHLSFSSERYDVLPGEEAIPNTKDTSNLTMAIGVAIAGVLSFLFGKFVFTLVPVFLAGALQSVAQGKTAQIILETVLKLILLLAYISIVSMTPIIKKVFQYHGAEHKVINAYEHNLPITVDNVQAQSRLHFRCGSSFILFTVIVGMFIYFLVPTDPFWFRVLNRILLIPVVLSISFEVLQLTNSMRYVPILKYLGYPGLWLQLLTTKEPDDKQVEVAIASFEKLLEVEEIGVGAMEVNKNANSASHTIFSN</sequence>
<dbReference type="PANTHER" id="PTHR42867:SF1">
    <property type="entry name" value="MEMBRANE PROTEIN-RELATED"/>
    <property type="match status" value="1"/>
</dbReference>
<feature type="transmembrane region" description="Helical" evidence="1">
    <location>
        <begin position="105"/>
        <end position="130"/>
    </location>
</feature>
<keyword evidence="1" id="KW-1133">Transmembrane helix</keyword>
<evidence type="ECO:0000313" key="2">
    <source>
        <dbReference type="EMBL" id="VDC32412.1"/>
    </source>
</evidence>
<gene>
    <name evidence="2" type="ORF">FILTAD_02640</name>
</gene>
<proteinExistence type="predicted"/>
<feature type="transmembrane region" description="Helical" evidence="1">
    <location>
        <begin position="231"/>
        <end position="253"/>
    </location>
</feature>
<dbReference type="InterPro" id="IPR010787">
    <property type="entry name" value="DUF1385"/>
</dbReference>